<evidence type="ECO:0000256" key="5">
    <source>
        <dbReference type="SAM" id="MobiDB-lite"/>
    </source>
</evidence>
<dbReference type="Proteomes" id="UP000051673">
    <property type="component" value="Unassembled WGS sequence"/>
</dbReference>
<accession>A0A0R2JG36</accession>
<reference evidence="7 8" key="1">
    <citation type="journal article" date="2015" name="Genome Announc.">
        <title>Expanding the biotechnology potential of lactobacilli through comparative genomics of 213 strains and associated genera.</title>
        <authorList>
            <person name="Sun Z."/>
            <person name="Harris H.M."/>
            <person name="McCann A."/>
            <person name="Guo C."/>
            <person name="Argimon S."/>
            <person name="Zhang W."/>
            <person name="Yang X."/>
            <person name="Jeffery I.B."/>
            <person name="Cooney J.C."/>
            <person name="Kagawa T.F."/>
            <person name="Liu W."/>
            <person name="Song Y."/>
            <person name="Salvetti E."/>
            <person name="Wrobel A."/>
            <person name="Rasinkangas P."/>
            <person name="Parkhill J."/>
            <person name="Rea M.C."/>
            <person name="O'Sullivan O."/>
            <person name="Ritari J."/>
            <person name="Douillard F.P."/>
            <person name="Paul Ross R."/>
            <person name="Yang R."/>
            <person name="Briner A.E."/>
            <person name="Felis G.E."/>
            <person name="de Vos W.M."/>
            <person name="Barrangou R."/>
            <person name="Klaenhammer T.R."/>
            <person name="Caufield P.W."/>
            <person name="Cui Y."/>
            <person name="Zhang H."/>
            <person name="O'Toole P.W."/>
        </authorList>
    </citation>
    <scope>NUCLEOTIDE SEQUENCE [LARGE SCALE GENOMIC DNA]</scope>
    <source>
        <strain evidence="7 8">DSM 20014</strain>
    </source>
</reference>
<evidence type="ECO:0000256" key="4">
    <source>
        <dbReference type="ARBA" id="ARBA00022807"/>
    </source>
</evidence>
<name>A0A0R2JG36_9LACO</name>
<dbReference type="Pfam" id="PF00877">
    <property type="entry name" value="NLPC_P60"/>
    <property type="match status" value="1"/>
</dbReference>
<dbReference type="RefSeq" id="WP_057788538.1">
    <property type="nucleotide sequence ID" value="NZ_JQCD01000030.1"/>
</dbReference>
<proteinExistence type="inferred from homology"/>
<dbReference type="InterPro" id="IPR000064">
    <property type="entry name" value="NLP_P60_dom"/>
</dbReference>
<dbReference type="Gene3D" id="3.90.1720.10">
    <property type="entry name" value="endopeptidase domain like (from Nostoc punctiforme)"/>
    <property type="match status" value="1"/>
</dbReference>
<dbReference type="STRING" id="1620.IV67_GL000888"/>
<keyword evidence="3" id="KW-0378">Hydrolase</keyword>
<evidence type="ECO:0000256" key="1">
    <source>
        <dbReference type="ARBA" id="ARBA00007074"/>
    </source>
</evidence>
<evidence type="ECO:0000256" key="3">
    <source>
        <dbReference type="ARBA" id="ARBA00022801"/>
    </source>
</evidence>
<dbReference type="GO" id="GO:0008234">
    <property type="term" value="F:cysteine-type peptidase activity"/>
    <property type="evidence" value="ECO:0007669"/>
    <property type="project" value="UniProtKB-KW"/>
</dbReference>
<sequence length="367" mass="38487">MGNKTNKLVVSGMVGAFGVIGVTQVPAVQAAMTHYEQAEKATSQQAIDADPVHQAVHENLKSLTGQTVAKQAQPSTPKPDKVKKAPISDQTKTRRAVENKTEQTNQTQAKAASAAQSASLQEQERLEKINASQSMAESIAVSEQQTAESAAQAESEAAMQAALEEQSAQAEQQAQAEAEAEAAAAQQAQAEDDAAQAAPAESEAVEIIPASTTTSTADSASEVASTSVADLDTWQSIADEQDEQSKSEDVQLNEQNDMTQAANKVVQAGTAETSGQLVAQSYEHATGQSLPTNTTEQESYLETTDLDGSDVQDVANAGDVVFWGDHGTSYQSGIYIGENQVVTVPDNDGTAQVQTIDQNPAFVGTFV</sequence>
<feature type="domain" description="NlpC/P60" evidence="6">
    <location>
        <begin position="277"/>
        <end position="357"/>
    </location>
</feature>
<gene>
    <name evidence="7" type="ORF">IV67_GL000888</name>
</gene>
<evidence type="ECO:0000256" key="2">
    <source>
        <dbReference type="ARBA" id="ARBA00022670"/>
    </source>
</evidence>
<comment type="caution">
    <text evidence="7">The sequence shown here is derived from an EMBL/GenBank/DDBJ whole genome shotgun (WGS) entry which is preliminary data.</text>
</comment>
<keyword evidence="2" id="KW-0645">Protease</keyword>
<dbReference type="GO" id="GO:0006508">
    <property type="term" value="P:proteolysis"/>
    <property type="evidence" value="ECO:0007669"/>
    <property type="project" value="UniProtKB-KW"/>
</dbReference>
<evidence type="ECO:0000313" key="8">
    <source>
        <dbReference type="Proteomes" id="UP000051673"/>
    </source>
</evidence>
<dbReference type="OrthoDB" id="1654978at2"/>
<dbReference type="PATRIC" id="fig|1620.3.peg.904"/>
<dbReference type="InterPro" id="IPR038765">
    <property type="entry name" value="Papain-like_cys_pep_sf"/>
</dbReference>
<feature type="compositionally biased region" description="Basic and acidic residues" evidence="5">
    <location>
        <begin position="91"/>
        <end position="101"/>
    </location>
</feature>
<keyword evidence="8" id="KW-1185">Reference proteome</keyword>
<dbReference type="EMBL" id="JQCD01000030">
    <property type="protein sequence ID" value="KRN76312.1"/>
    <property type="molecule type" value="Genomic_DNA"/>
</dbReference>
<feature type="region of interest" description="Disordered" evidence="5">
    <location>
        <begin position="140"/>
        <end position="202"/>
    </location>
</feature>
<feature type="compositionally biased region" description="Polar residues" evidence="5">
    <location>
        <begin position="65"/>
        <end position="75"/>
    </location>
</feature>
<keyword evidence="4" id="KW-0788">Thiol protease</keyword>
<feature type="compositionally biased region" description="Low complexity" evidence="5">
    <location>
        <begin position="103"/>
        <end position="121"/>
    </location>
</feature>
<evidence type="ECO:0000313" key="7">
    <source>
        <dbReference type="EMBL" id="KRN76312.1"/>
    </source>
</evidence>
<protein>
    <recommendedName>
        <fullName evidence="6">NlpC/P60 domain-containing protein</fullName>
    </recommendedName>
</protein>
<comment type="similarity">
    <text evidence="1">Belongs to the peptidase C40 family.</text>
</comment>
<evidence type="ECO:0000259" key="6">
    <source>
        <dbReference type="Pfam" id="PF00877"/>
    </source>
</evidence>
<feature type="region of interest" description="Disordered" evidence="5">
    <location>
        <begin position="65"/>
        <end position="125"/>
    </location>
</feature>
<dbReference type="SUPFAM" id="SSF54001">
    <property type="entry name" value="Cysteine proteinases"/>
    <property type="match status" value="1"/>
</dbReference>
<organism evidence="7 8">
    <name type="scientific">Weissella minor</name>
    <dbReference type="NCBI Taxonomy" id="1620"/>
    <lineage>
        <taxon>Bacteria</taxon>
        <taxon>Bacillati</taxon>
        <taxon>Bacillota</taxon>
        <taxon>Bacilli</taxon>
        <taxon>Lactobacillales</taxon>
        <taxon>Lactobacillaceae</taxon>
        <taxon>Weissella</taxon>
    </lineage>
</organism>
<dbReference type="AlphaFoldDB" id="A0A0R2JG36"/>